<gene>
    <name evidence="1" type="ORF">LF1_15520</name>
</gene>
<name>A0A5B1CD24_9BACT</name>
<protein>
    <submittedName>
        <fullName evidence="1">Uncharacterized protein</fullName>
    </submittedName>
</protein>
<evidence type="ECO:0000313" key="1">
    <source>
        <dbReference type="EMBL" id="KAA1259027.1"/>
    </source>
</evidence>
<dbReference type="AlphaFoldDB" id="A0A5B1CD24"/>
<proteinExistence type="predicted"/>
<keyword evidence="2" id="KW-1185">Reference proteome</keyword>
<comment type="caution">
    <text evidence="1">The sequence shown here is derived from an EMBL/GenBank/DDBJ whole genome shotgun (WGS) entry which is preliminary data.</text>
</comment>
<accession>A0A5B1CD24</accession>
<sequence>MTKRFAIGANSTDSKHFDGLRPTLRMLRWIAVRLIATGTDVKVKLANFQVVTVVVFWATIQGSVASFLVDHHQTQD</sequence>
<dbReference type="Proteomes" id="UP000322699">
    <property type="component" value="Unassembled WGS sequence"/>
</dbReference>
<dbReference type="EMBL" id="VRLW01000001">
    <property type="protein sequence ID" value="KAA1259027.1"/>
    <property type="molecule type" value="Genomic_DNA"/>
</dbReference>
<evidence type="ECO:0000313" key="2">
    <source>
        <dbReference type="Proteomes" id="UP000322699"/>
    </source>
</evidence>
<reference evidence="1 2" key="1">
    <citation type="submission" date="2019-08" db="EMBL/GenBank/DDBJ databases">
        <title>Deep-cultivation of Planctomycetes and their phenomic and genomic characterization uncovers novel biology.</title>
        <authorList>
            <person name="Wiegand S."/>
            <person name="Jogler M."/>
            <person name="Boedeker C."/>
            <person name="Pinto D."/>
            <person name="Vollmers J."/>
            <person name="Rivas-Marin E."/>
            <person name="Kohn T."/>
            <person name="Peeters S.H."/>
            <person name="Heuer A."/>
            <person name="Rast P."/>
            <person name="Oberbeckmann S."/>
            <person name="Bunk B."/>
            <person name="Jeske O."/>
            <person name="Meyerdierks A."/>
            <person name="Storesund J.E."/>
            <person name="Kallscheuer N."/>
            <person name="Luecker S."/>
            <person name="Lage O.M."/>
            <person name="Pohl T."/>
            <person name="Merkel B.J."/>
            <person name="Hornburger P."/>
            <person name="Mueller R.-W."/>
            <person name="Bruemmer F."/>
            <person name="Labrenz M."/>
            <person name="Spormann A.M."/>
            <person name="Op Den Camp H."/>
            <person name="Overmann J."/>
            <person name="Amann R."/>
            <person name="Jetten M.S.M."/>
            <person name="Mascher T."/>
            <person name="Medema M.H."/>
            <person name="Devos D.P."/>
            <person name="Kaster A.-K."/>
            <person name="Ovreas L."/>
            <person name="Rohde M."/>
            <person name="Galperin M.Y."/>
            <person name="Jogler C."/>
        </authorList>
    </citation>
    <scope>NUCLEOTIDE SEQUENCE [LARGE SCALE GENOMIC DNA]</scope>
    <source>
        <strain evidence="1 2">LF1</strain>
    </source>
</reference>
<organism evidence="1 2">
    <name type="scientific">Rubripirellula obstinata</name>
    <dbReference type="NCBI Taxonomy" id="406547"/>
    <lineage>
        <taxon>Bacteria</taxon>
        <taxon>Pseudomonadati</taxon>
        <taxon>Planctomycetota</taxon>
        <taxon>Planctomycetia</taxon>
        <taxon>Pirellulales</taxon>
        <taxon>Pirellulaceae</taxon>
        <taxon>Rubripirellula</taxon>
    </lineage>
</organism>